<sequence precursor="true">MHRIALCLAVLYCLSVSPTHGAEPIPEAAGPEDREQIPKLIQQLSDQRIPEDAFPYRETYGGYAMRALVNIGIEAVPALTAAVETTDAESRWLPVQGLKRIGPPARTALPVLIRNLDVDSWSLRSEITDSLAKIDRDGTTVIPSLKKMLRDENPYVRESAATGLGAYPAHAETGVPALIAALKDESPDVRAAAVVSLGKIGKPTKTITQSLLPLLHDRGRYALVGHDVVVQFDLIDLVASVLSKFQDQKQVIVPALLAAYHDEQLPSKTGIIDALVHFDAAAEPIVPDLIQAMSRLSTTKDVGRIHEPIVLAQLGKHASGAIPAARKLLRSGDGLAKLYAAGVLACIDPDSPPTAFEVLAQPLQEPNKNSDVTFDFLDVLGPEAEPLVPDLLTFLR</sequence>
<dbReference type="SUPFAM" id="SSF48371">
    <property type="entry name" value="ARM repeat"/>
    <property type="match status" value="2"/>
</dbReference>
<dbReference type="Gene3D" id="1.25.10.10">
    <property type="entry name" value="Leucine-rich Repeat Variant"/>
    <property type="match status" value="2"/>
</dbReference>
<evidence type="ECO:0000313" key="3">
    <source>
        <dbReference type="EMBL" id="QDU47051.1"/>
    </source>
</evidence>
<dbReference type="InterPro" id="IPR016024">
    <property type="entry name" value="ARM-type_fold"/>
</dbReference>
<dbReference type="AlphaFoldDB" id="A0A517ZX40"/>
<dbReference type="GO" id="GO:0016491">
    <property type="term" value="F:oxidoreductase activity"/>
    <property type="evidence" value="ECO:0007669"/>
    <property type="project" value="TreeGrafter"/>
</dbReference>
<comment type="function">
    <text evidence="1">Catalyzes the hydroxylation of the N(6)-(4-aminobutyl)-L-lysine intermediate produced by deoxyhypusine synthase/DHPS on a critical lysine of the eukaryotic translation initiation factor 5A/eIF-5A. This is the second step of the post-translational modification of that lysine into an unusual amino acid residue named hypusine. Hypusination is unique to mature eIF-5A factor and is essential for its function.</text>
</comment>
<dbReference type="Proteomes" id="UP000319383">
    <property type="component" value="Chromosome"/>
</dbReference>
<evidence type="ECO:0000256" key="2">
    <source>
        <dbReference type="SAM" id="SignalP"/>
    </source>
</evidence>
<dbReference type="InterPro" id="IPR004155">
    <property type="entry name" value="PBS_lyase_HEAT"/>
</dbReference>
<gene>
    <name evidence="3" type="ORF">Mal52_55790</name>
</gene>
<name>A0A517ZX40_9PLAN</name>
<evidence type="ECO:0000313" key="4">
    <source>
        <dbReference type="Proteomes" id="UP000319383"/>
    </source>
</evidence>
<keyword evidence="4" id="KW-1185">Reference proteome</keyword>
<feature type="chain" id="PRO_5021982219" evidence="2">
    <location>
        <begin position="22"/>
        <end position="396"/>
    </location>
</feature>
<dbReference type="Pfam" id="PF13646">
    <property type="entry name" value="HEAT_2"/>
    <property type="match status" value="1"/>
</dbReference>
<dbReference type="InterPro" id="IPR021133">
    <property type="entry name" value="HEAT_type_2"/>
</dbReference>
<protein>
    <submittedName>
        <fullName evidence="3">HEAT repeat protein</fullName>
    </submittedName>
</protein>
<dbReference type="EMBL" id="CP036276">
    <property type="protein sequence ID" value="QDU47051.1"/>
    <property type="molecule type" value="Genomic_DNA"/>
</dbReference>
<dbReference type="InterPro" id="IPR011989">
    <property type="entry name" value="ARM-like"/>
</dbReference>
<dbReference type="KEGG" id="sdyn:Mal52_55790"/>
<organism evidence="3 4">
    <name type="scientific">Symmachiella dynata</name>
    <dbReference type="NCBI Taxonomy" id="2527995"/>
    <lineage>
        <taxon>Bacteria</taxon>
        <taxon>Pseudomonadati</taxon>
        <taxon>Planctomycetota</taxon>
        <taxon>Planctomycetia</taxon>
        <taxon>Planctomycetales</taxon>
        <taxon>Planctomycetaceae</taxon>
        <taxon>Symmachiella</taxon>
    </lineage>
</organism>
<proteinExistence type="predicted"/>
<evidence type="ECO:0000256" key="1">
    <source>
        <dbReference type="ARBA" id="ARBA00045876"/>
    </source>
</evidence>
<feature type="signal peptide" evidence="2">
    <location>
        <begin position="1"/>
        <end position="21"/>
    </location>
</feature>
<reference evidence="3 4" key="1">
    <citation type="submission" date="2019-02" db="EMBL/GenBank/DDBJ databases">
        <title>Deep-cultivation of Planctomycetes and their phenomic and genomic characterization uncovers novel biology.</title>
        <authorList>
            <person name="Wiegand S."/>
            <person name="Jogler M."/>
            <person name="Boedeker C."/>
            <person name="Pinto D."/>
            <person name="Vollmers J."/>
            <person name="Rivas-Marin E."/>
            <person name="Kohn T."/>
            <person name="Peeters S.H."/>
            <person name="Heuer A."/>
            <person name="Rast P."/>
            <person name="Oberbeckmann S."/>
            <person name="Bunk B."/>
            <person name="Jeske O."/>
            <person name="Meyerdierks A."/>
            <person name="Storesund J.E."/>
            <person name="Kallscheuer N."/>
            <person name="Luecker S."/>
            <person name="Lage O.M."/>
            <person name="Pohl T."/>
            <person name="Merkel B.J."/>
            <person name="Hornburger P."/>
            <person name="Mueller R.-W."/>
            <person name="Bruemmer F."/>
            <person name="Labrenz M."/>
            <person name="Spormann A.M."/>
            <person name="Op den Camp H."/>
            <person name="Overmann J."/>
            <person name="Amann R."/>
            <person name="Jetten M.S.M."/>
            <person name="Mascher T."/>
            <person name="Medema M.H."/>
            <person name="Devos D.P."/>
            <person name="Kaster A.-K."/>
            <person name="Ovreas L."/>
            <person name="Rohde M."/>
            <person name="Galperin M.Y."/>
            <person name="Jogler C."/>
        </authorList>
    </citation>
    <scope>NUCLEOTIDE SEQUENCE [LARGE SCALE GENOMIC DNA]</scope>
    <source>
        <strain evidence="3 4">Mal52</strain>
    </source>
</reference>
<dbReference type="PANTHER" id="PTHR12697:SF5">
    <property type="entry name" value="DEOXYHYPUSINE HYDROXYLASE"/>
    <property type="match status" value="1"/>
</dbReference>
<accession>A0A517ZX40</accession>
<dbReference type="PROSITE" id="PS50077">
    <property type="entry name" value="HEAT_REPEAT"/>
    <property type="match status" value="1"/>
</dbReference>
<keyword evidence="2" id="KW-0732">Signal</keyword>
<dbReference type="PANTHER" id="PTHR12697">
    <property type="entry name" value="PBS LYASE HEAT-LIKE PROTEIN"/>
    <property type="match status" value="1"/>
</dbReference>
<dbReference type="SMART" id="SM00567">
    <property type="entry name" value="EZ_HEAT"/>
    <property type="match status" value="4"/>
</dbReference>
<dbReference type="RefSeq" id="WP_231962736.1">
    <property type="nucleotide sequence ID" value="NZ_CP036276.1"/>
</dbReference>